<reference evidence="1" key="1">
    <citation type="submission" date="2021-06" db="EMBL/GenBank/DDBJ databases">
        <authorList>
            <person name="Kallberg Y."/>
            <person name="Tangrot J."/>
            <person name="Rosling A."/>
        </authorList>
    </citation>
    <scope>NUCLEOTIDE SEQUENCE</scope>
    <source>
        <strain evidence="1">IN212</strain>
    </source>
</reference>
<name>A0A9N9DYR0_9GLOM</name>
<proteinExistence type="predicted"/>
<feature type="non-terminal residue" evidence="1">
    <location>
        <position position="1"/>
    </location>
</feature>
<dbReference type="AlphaFoldDB" id="A0A9N9DYR0"/>
<evidence type="ECO:0000313" key="2">
    <source>
        <dbReference type="Proteomes" id="UP000789396"/>
    </source>
</evidence>
<accession>A0A9N9DYR0</accession>
<gene>
    <name evidence="1" type="ORF">RFULGI_LOCUS8736</name>
</gene>
<dbReference type="EMBL" id="CAJVPZ010014498">
    <property type="protein sequence ID" value="CAG8658083.1"/>
    <property type="molecule type" value="Genomic_DNA"/>
</dbReference>
<organism evidence="1 2">
    <name type="scientific">Racocetra fulgida</name>
    <dbReference type="NCBI Taxonomy" id="60492"/>
    <lineage>
        <taxon>Eukaryota</taxon>
        <taxon>Fungi</taxon>
        <taxon>Fungi incertae sedis</taxon>
        <taxon>Mucoromycota</taxon>
        <taxon>Glomeromycotina</taxon>
        <taxon>Glomeromycetes</taxon>
        <taxon>Diversisporales</taxon>
        <taxon>Gigasporaceae</taxon>
        <taxon>Racocetra</taxon>
    </lineage>
</organism>
<comment type="caution">
    <text evidence="1">The sequence shown here is derived from an EMBL/GenBank/DDBJ whole genome shotgun (WGS) entry which is preliminary data.</text>
</comment>
<evidence type="ECO:0000313" key="1">
    <source>
        <dbReference type="EMBL" id="CAG8658083.1"/>
    </source>
</evidence>
<dbReference type="OrthoDB" id="2444512at2759"/>
<sequence length="77" mass="8906">LTKEKNLKRPLYDLICQWIVEAWNDISVDIAINLFKKCGIPNCIKELEKQVIVSAKDIENLPISIVYIENSENLPKH</sequence>
<keyword evidence="2" id="KW-1185">Reference proteome</keyword>
<protein>
    <submittedName>
        <fullName evidence="1">11091_t:CDS:1</fullName>
    </submittedName>
</protein>
<dbReference type="Proteomes" id="UP000789396">
    <property type="component" value="Unassembled WGS sequence"/>
</dbReference>